<dbReference type="Proteomes" id="UP000018144">
    <property type="component" value="Unassembled WGS sequence"/>
</dbReference>
<dbReference type="OrthoDB" id="995477at2759"/>
<evidence type="ECO:0000256" key="6">
    <source>
        <dbReference type="ARBA" id="ARBA00022999"/>
    </source>
</evidence>
<accession>U4LKT6</accession>
<protein>
    <recommendedName>
        <fullName evidence="4 10">Transcription elongation factor Spt6</fullName>
    </recommendedName>
</protein>
<dbReference type="InterPro" id="IPR003029">
    <property type="entry name" value="S1_domain"/>
</dbReference>
<organism evidence="16 17">
    <name type="scientific">Pyronema omphalodes (strain CBS 100304)</name>
    <name type="common">Pyronema confluens</name>
    <dbReference type="NCBI Taxonomy" id="1076935"/>
    <lineage>
        <taxon>Eukaryota</taxon>
        <taxon>Fungi</taxon>
        <taxon>Dikarya</taxon>
        <taxon>Ascomycota</taxon>
        <taxon>Pezizomycotina</taxon>
        <taxon>Pezizomycetes</taxon>
        <taxon>Pezizales</taxon>
        <taxon>Pyronemataceae</taxon>
        <taxon>Pyronema</taxon>
    </lineage>
</organism>
<dbReference type="eggNOG" id="KOG1856">
    <property type="taxonomic scope" value="Eukaryota"/>
</dbReference>
<feature type="coiled-coil region" evidence="12">
    <location>
        <begin position="1039"/>
        <end position="1082"/>
    </location>
</feature>
<dbReference type="PANTHER" id="PTHR10145">
    <property type="entry name" value="TRANSCRIPTION ELONGATION FACTOR SPT6"/>
    <property type="match status" value="1"/>
</dbReference>
<dbReference type="InterPro" id="IPR012337">
    <property type="entry name" value="RNaseH-like_sf"/>
</dbReference>
<dbReference type="CDD" id="cd09928">
    <property type="entry name" value="SH2_Cterm_SPT6_like"/>
    <property type="match status" value="1"/>
</dbReference>
<dbReference type="EMBL" id="HF935395">
    <property type="protein sequence ID" value="CCX29975.1"/>
    <property type="molecule type" value="Genomic_DNA"/>
</dbReference>
<dbReference type="InterPro" id="IPR023323">
    <property type="entry name" value="Tex-like_dom_sf"/>
</dbReference>
<dbReference type="Gene3D" id="3.30.420.140">
    <property type="entry name" value="YqgF/RNase H-like domain"/>
    <property type="match status" value="1"/>
</dbReference>
<evidence type="ECO:0000256" key="8">
    <source>
        <dbReference type="ARBA" id="ARBA00023242"/>
    </source>
</evidence>
<dbReference type="InterPro" id="IPR028088">
    <property type="entry name" value="Spt6_HTH_DNA-bd_dom"/>
</dbReference>
<feature type="region of interest" description="Disordered" evidence="13">
    <location>
        <begin position="1"/>
        <end position="213"/>
    </location>
</feature>
<dbReference type="InterPro" id="IPR035018">
    <property type="entry name" value="Spt6_SH2_C"/>
</dbReference>
<evidence type="ECO:0000259" key="14">
    <source>
        <dbReference type="PROSITE" id="PS50001"/>
    </source>
</evidence>
<feature type="domain" description="S1 motif" evidence="15">
    <location>
        <begin position="1099"/>
        <end position="1169"/>
    </location>
</feature>
<dbReference type="Pfam" id="PF14635">
    <property type="entry name" value="HHH_7"/>
    <property type="match status" value="1"/>
</dbReference>
<dbReference type="InterPro" id="IPR035019">
    <property type="entry name" value="Spt6_SH2_N"/>
</dbReference>
<dbReference type="Pfam" id="PF14633">
    <property type="entry name" value="SH2_2"/>
    <property type="match status" value="1"/>
</dbReference>
<dbReference type="InterPro" id="IPR035420">
    <property type="entry name" value="Spt6_SH2"/>
</dbReference>
<evidence type="ECO:0000256" key="12">
    <source>
        <dbReference type="SAM" id="Coils"/>
    </source>
</evidence>
<evidence type="ECO:0000313" key="16">
    <source>
        <dbReference type="EMBL" id="CCX29975.1"/>
    </source>
</evidence>
<dbReference type="GO" id="GO:0031491">
    <property type="term" value="F:nucleosome binding"/>
    <property type="evidence" value="ECO:0007669"/>
    <property type="project" value="TreeGrafter"/>
</dbReference>
<dbReference type="InterPro" id="IPR023319">
    <property type="entry name" value="Tex-like_HTH_dom_sf"/>
</dbReference>
<dbReference type="SMART" id="SM00252">
    <property type="entry name" value="SH2"/>
    <property type="match status" value="1"/>
</dbReference>
<keyword evidence="16" id="KW-0648">Protein biosynthesis</keyword>
<keyword evidence="5" id="KW-0158">Chromosome</keyword>
<dbReference type="SUPFAM" id="SSF158832">
    <property type="entry name" value="Tex N-terminal region-like"/>
    <property type="match status" value="1"/>
</dbReference>
<evidence type="ECO:0000256" key="1">
    <source>
        <dbReference type="ARBA" id="ARBA00004123"/>
    </source>
</evidence>
<dbReference type="PANTHER" id="PTHR10145:SF6">
    <property type="entry name" value="TRANSCRIPTION ELONGATION FACTOR SPT6"/>
    <property type="match status" value="1"/>
</dbReference>
<comment type="subcellular location">
    <subcellularLocation>
        <location evidence="2">Chromosome</location>
    </subcellularLocation>
    <subcellularLocation>
        <location evidence="1 10">Nucleus</location>
    </subcellularLocation>
</comment>
<dbReference type="GO" id="GO:0034728">
    <property type="term" value="P:nucleosome organization"/>
    <property type="evidence" value="ECO:0007669"/>
    <property type="project" value="TreeGrafter"/>
</dbReference>
<dbReference type="InterPro" id="IPR012340">
    <property type="entry name" value="NA-bd_OB-fold"/>
</dbReference>
<dbReference type="Gene3D" id="1.10.150.850">
    <property type="entry name" value="Spt6, helix-hairpin-helix domain"/>
    <property type="match status" value="1"/>
</dbReference>
<dbReference type="SUPFAM" id="SSF47781">
    <property type="entry name" value="RuvA domain 2-like"/>
    <property type="match status" value="2"/>
</dbReference>
<dbReference type="FunFam" id="3.30.505.10:FF:000056">
    <property type="entry name" value="Transcription elongation factor Spt6"/>
    <property type="match status" value="1"/>
</dbReference>
<dbReference type="Gene3D" id="2.40.50.140">
    <property type="entry name" value="Nucleic acid-binding proteins"/>
    <property type="match status" value="1"/>
</dbReference>
<evidence type="ECO:0000313" key="17">
    <source>
        <dbReference type="Proteomes" id="UP000018144"/>
    </source>
</evidence>
<dbReference type="Pfam" id="PF14641">
    <property type="entry name" value="HTH_44"/>
    <property type="match status" value="1"/>
</dbReference>
<keyword evidence="8 10" id="KW-0539">Nucleus</keyword>
<dbReference type="Gene3D" id="1.10.3500.10">
    <property type="entry name" value="Tex N-terminal region-like"/>
    <property type="match status" value="1"/>
</dbReference>
<feature type="compositionally biased region" description="Acidic residues" evidence="13">
    <location>
        <begin position="176"/>
        <end position="188"/>
    </location>
</feature>
<comment type="function">
    <text evidence="9">Histone H3-H4 chaperone that plays a role in maintenance of chromatin structure during RNA polymerase II transcription elongation thereby repressing transcription initiation from cryptic promoters. Mediates the reassembly of nucleosomes onto the promoters of at least a selected set of genes during repression; the nucleosome reassembly is essential for transcriptional repression. Essential for viability.</text>
</comment>
<feature type="domain" description="SH2" evidence="14">
    <location>
        <begin position="1217"/>
        <end position="1303"/>
    </location>
</feature>
<feature type="compositionally biased region" description="Acidic residues" evidence="13">
    <location>
        <begin position="10"/>
        <end position="25"/>
    </location>
</feature>
<dbReference type="InterPro" id="IPR055179">
    <property type="entry name" value="Tex-like_central_region"/>
</dbReference>
<evidence type="ECO:0000256" key="9">
    <source>
        <dbReference type="ARBA" id="ARBA00093389"/>
    </source>
</evidence>
<dbReference type="InterPro" id="IPR032706">
    <property type="entry name" value="Spt6_HHH"/>
</dbReference>
<evidence type="ECO:0000256" key="3">
    <source>
        <dbReference type="ARBA" id="ARBA00009253"/>
    </source>
</evidence>
<dbReference type="STRING" id="1076935.U4LKT6"/>
<sequence length="1415" mass="162975">MDYIEREASLDPEEDEEEFDEEAGENADAANGKKKRAEDFDSSEEEDDEDDEEEALRVREGFIVDDEDEDDDEDGEDGATVKVKRRKKRRRSHREEEEEDVLDEEDLDLVMENTGEGGRDNKSKFKRLKRGREEQRGRQESRGLNDIFSDDELDAPGDLDDDEREMYGGNNRRGDEFDDFIENDSSDDEDRRMGSGDERISRRRGAGRQVDPETLGLRAGAMNDMEDIFGLADYEDALVMADEAQEMEERTHDLQLKDVFEPSELQERLLTDEDNIIRNKDIPERFQLIRKPFENLEVSAEELHEEGTWIAHSLISKKRIDPDLEEPFIEAVRNVLRFLVVDNYEVPFISHQRKDYMIHAVKAPNRNFREGEPEYTLLSQRLIWEKDCWGILDLDLKFRAFLEKRNSFKKTYNALRNKMGIPQDPMVEERLKQSTMPDQIQDLTDYLHFQYHTQLKDLQASDSASRGHRRPGAGKTKFERIRLGRVYGLVRAFGITAEQFARNVEDSKKREFAEDPNRLPDVCADDYLDNDFPTSQNALLAAKQMLAEEIVTNPRMRNSLRVQWFTQAVIHVNVTEKGVKQIDEQHQYYEFKYLKEQGLPAIAGNPARYLKMLKAESDGLVELVFELQETNRLTRDLYEYITSENYSEIAEAWNRERKDVVDIALKKFAQIFTKSLRDELRTACEDEIANAINEAYGKRLDQAPYKSKHMEEGETPRVFAFSNGHGEFGRDAIVGVFTDEYGKAVYTLKVDDLRNDENRQKVSEAIRARNADVIGVSGFSVQTNRLYEDLIKLVEEHDLTLPDINNERQPIDVVFVNDEVARLYQHSDRAKTDHPDLAPLLRYCAALGRYMQSPMHEYAALGKDIVSIAFHPAQNLLSDERIMKSLESAMVDTVNLCGVNVNDAVRDPYKANLLPYVSGLGPRKKDQLIKSISATGGRLVTRDQLMGDFDKGLPQIFGPKVFENCASFLIISYDNPRDQEYLDSTRVHPEAYDLGRKMAADALDFDEEDVIHLTQTAGKGAVINKLINGNAYKLNELILEEYAEELERNFNQRKRATLETIRAELRESYEELRARYRLMSVDEIFTMLTGETKDTLDEGMVVAVKIRRVTDRYVSARLDCGIEGNVSAEEMPMEALNIKPSHYYHVGQTVQARIESLSRKTFYAELSLREEKIRQPRRAHLDALPHEWDDEREEKDKARLAITNQEQTRTARVIKHPLFKPFNSRQAEEFLAGRSRGDAVIRPSSNGPDHIAVTWKVGDGIYQHIDVLELDKANEFTVGKTLRVAGKYSYSDLDELIVNHVKNMARKIDELCNNGKFQAGSKEDVEKWLEKYCEANPKRSAYAFALDAKRPGYFLLLFKANLKSNLGCWHVKVVPNAYQLRDTSYPEVVTLCNGFKTMYMHLEARQKAGRSGGMR</sequence>
<dbReference type="InterPro" id="IPR010994">
    <property type="entry name" value="RuvA_2-like"/>
</dbReference>
<gene>
    <name evidence="16" type="ORF">PCON_07794</name>
</gene>
<dbReference type="CDD" id="cd02065">
    <property type="entry name" value="B12-binding_like"/>
    <property type="match status" value="1"/>
</dbReference>
<dbReference type="Gene3D" id="3.30.505.10">
    <property type="entry name" value="SH2 domain"/>
    <property type="match status" value="2"/>
</dbReference>
<evidence type="ECO:0000256" key="10">
    <source>
        <dbReference type="PIRNR" id="PIRNR036947"/>
    </source>
</evidence>
<dbReference type="Gene3D" id="1.10.10.650">
    <property type="entry name" value="RuvA domain 2-like"/>
    <property type="match status" value="1"/>
</dbReference>
<dbReference type="Pfam" id="PF21710">
    <property type="entry name" value="Spt6_S1"/>
    <property type="match status" value="1"/>
</dbReference>
<evidence type="ECO:0000256" key="2">
    <source>
        <dbReference type="ARBA" id="ARBA00004286"/>
    </source>
</evidence>
<dbReference type="GO" id="GO:0008023">
    <property type="term" value="C:transcription elongation factor complex"/>
    <property type="evidence" value="ECO:0007669"/>
    <property type="project" value="TreeGrafter"/>
</dbReference>
<dbReference type="InterPro" id="IPR028083">
    <property type="entry name" value="Spt6_acidic_N_dom"/>
</dbReference>
<keyword evidence="6 11" id="KW-0727">SH2 domain</keyword>
<dbReference type="GO" id="GO:0140673">
    <property type="term" value="P:transcription elongation-coupled chromatin remodeling"/>
    <property type="evidence" value="ECO:0007669"/>
    <property type="project" value="InterPro"/>
</dbReference>
<dbReference type="GO" id="GO:0003677">
    <property type="term" value="F:DNA binding"/>
    <property type="evidence" value="ECO:0007669"/>
    <property type="project" value="InterPro"/>
</dbReference>
<dbReference type="Pfam" id="PF14639">
    <property type="entry name" value="YqgF"/>
    <property type="match status" value="1"/>
</dbReference>
<dbReference type="SUPFAM" id="SSF53098">
    <property type="entry name" value="Ribonuclease H-like"/>
    <property type="match status" value="1"/>
</dbReference>
<evidence type="ECO:0000256" key="7">
    <source>
        <dbReference type="ARBA" id="ARBA00023163"/>
    </source>
</evidence>
<dbReference type="PROSITE" id="PS50001">
    <property type="entry name" value="SH2"/>
    <property type="match status" value="1"/>
</dbReference>
<feature type="compositionally biased region" description="Acidic residues" evidence="13">
    <location>
        <begin position="96"/>
        <end position="109"/>
    </location>
</feature>
<dbReference type="InterPro" id="IPR036860">
    <property type="entry name" value="SH2_dom_sf"/>
</dbReference>
<dbReference type="PROSITE" id="PS50126">
    <property type="entry name" value="S1"/>
    <property type="match status" value="1"/>
</dbReference>
<proteinExistence type="inferred from homology"/>
<evidence type="ECO:0000256" key="13">
    <source>
        <dbReference type="SAM" id="MobiDB-lite"/>
    </source>
</evidence>
<dbReference type="SUPFAM" id="SSF50249">
    <property type="entry name" value="Nucleic acid-binding proteins"/>
    <property type="match status" value="1"/>
</dbReference>
<dbReference type="InterPro" id="IPR037027">
    <property type="entry name" value="YqgF/RNaseH-like_dom_sf"/>
</dbReference>
<dbReference type="GO" id="GO:0005694">
    <property type="term" value="C:chromosome"/>
    <property type="evidence" value="ECO:0007669"/>
    <property type="project" value="UniProtKB-SubCell"/>
</dbReference>
<dbReference type="CDD" id="cd09918">
    <property type="entry name" value="SH2_Nterm_SPT6_like"/>
    <property type="match status" value="1"/>
</dbReference>
<keyword evidence="7 10" id="KW-0804">Transcription</keyword>
<feature type="compositionally biased region" description="Acidic residues" evidence="13">
    <location>
        <begin position="148"/>
        <end position="164"/>
    </location>
</feature>
<comment type="function">
    <text evidence="10">Plays a role in maintenance of chromatin structure during RNA polymerase II transcription elongation thereby repressing transcription initiation from cryptic promoters. Mediates the reassembly of nucleosomes onto the promoters of at least a selected set of genes during repression; the nucleosome reassembly is essential for transcriptional repression.</text>
</comment>
<dbReference type="SMART" id="SM00316">
    <property type="entry name" value="S1"/>
    <property type="match status" value="1"/>
</dbReference>
<evidence type="ECO:0000256" key="4">
    <source>
        <dbReference type="ARBA" id="ARBA00020248"/>
    </source>
</evidence>
<dbReference type="Pfam" id="PF14632">
    <property type="entry name" value="SPT6_acidic"/>
    <property type="match status" value="1"/>
</dbReference>
<dbReference type="CDD" id="cd00164">
    <property type="entry name" value="S1_like"/>
    <property type="match status" value="1"/>
</dbReference>
<keyword evidence="12" id="KW-0175">Coiled coil</keyword>
<feature type="compositionally biased region" description="Acidic residues" evidence="13">
    <location>
        <begin position="63"/>
        <end position="77"/>
    </location>
</feature>
<dbReference type="PIRSF" id="PIRSF036947">
    <property type="entry name" value="Spt6"/>
    <property type="match status" value="1"/>
</dbReference>
<dbReference type="InterPro" id="IPR000980">
    <property type="entry name" value="SH2"/>
</dbReference>
<dbReference type="InterPro" id="IPR049540">
    <property type="entry name" value="Spt6-like_S1"/>
</dbReference>
<evidence type="ECO:0000256" key="5">
    <source>
        <dbReference type="ARBA" id="ARBA00022454"/>
    </source>
</evidence>
<evidence type="ECO:0000256" key="11">
    <source>
        <dbReference type="PROSITE-ProRule" id="PRU00191"/>
    </source>
</evidence>
<dbReference type="Pfam" id="PF22706">
    <property type="entry name" value="Tex_central_region"/>
    <property type="match status" value="1"/>
</dbReference>
<dbReference type="InterPro" id="IPR017072">
    <property type="entry name" value="TF_Spt6"/>
</dbReference>
<dbReference type="InterPro" id="IPR042066">
    <property type="entry name" value="Spt6_death-like"/>
</dbReference>
<keyword evidence="17" id="KW-1185">Reference proteome</keyword>
<reference evidence="16 17" key="1">
    <citation type="journal article" date="2013" name="PLoS Genet.">
        <title>The genome and development-dependent transcriptomes of Pyronema confluens: a window into fungal evolution.</title>
        <authorList>
            <person name="Traeger S."/>
            <person name="Altegoer F."/>
            <person name="Freitag M."/>
            <person name="Gabaldon T."/>
            <person name="Kempken F."/>
            <person name="Kumar A."/>
            <person name="Marcet-Houben M."/>
            <person name="Poggeler S."/>
            <person name="Stajich J.E."/>
            <person name="Nowrousian M."/>
        </authorList>
    </citation>
    <scope>NUCLEOTIDE SEQUENCE [LARGE SCALE GENOMIC DNA]</scope>
    <source>
        <strain evidence="17">CBS 100304</strain>
        <tissue evidence="16">Vegetative mycelium</tissue>
    </source>
</reference>
<feature type="compositionally biased region" description="Acidic residues" evidence="13">
    <location>
        <begin position="40"/>
        <end position="54"/>
    </location>
</feature>
<dbReference type="FunFam" id="3.30.505.10:FF:000065">
    <property type="entry name" value="Transcription elongation factor SPT6"/>
    <property type="match status" value="1"/>
</dbReference>
<name>U4LKT6_PYROM</name>
<dbReference type="SUPFAM" id="SSF55550">
    <property type="entry name" value="SH2 domain"/>
    <property type="match status" value="1"/>
</dbReference>
<dbReference type="Gene3D" id="1.10.10.2740">
    <property type="entry name" value="Spt6, Death-like domain"/>
    <property type="match status" value="1"/>
</dbReference>
<dbReference type="GO" id="GO:0003746">
    <property type="term" value="F:translation elongation factor activity"/>
    <property type="evidence" value="ECO:0007669"/>
    <property type="project" value="UniProtKB-KW"/>
</dbReference>
<dbReference type="InterPro" id="IPR028231">
    <property type="entry name" value="Spt6_YqgF"/>
</dbReference>
<evidence type="ECO:0000259" key="15">
    <source>
        <dbReference type="PROSITE" id="PS50126"/>
    </source>
</evidence>
<comment type="similarity">
    <text evidence="3 10">Belongs to the SPT6 family.</text>
</comment>
<dbReference type="FunFam" id="1.10.10.2740:FF:000002">
    <property type="entry name" value="Transcription elongation factor Spt6"/>
    <property type="match status" value="1"/>
</dbReference>
<feature type="compositionally biased region" description="Basic residues" evidence="13">
    <location>
        <begin position="82"/>
        <end position="92"/>
    </location>
</feature>
<feature type="compositionally biased region" description="Basic and acidic residues" evidence="13">
    <location>
        <begin position="131"/>
        <end position="143"/>
    </location>
</feature>
<dbReference type="GO" id="GO:0042393">
    <property type="term" value="F:histone binding"/>
    <property type="evidence" value="ECO:0007669"/>
    <property type="project" value="TreeGrafter"/>
</dbReference>
<feature type="compositionally biased region" description="Basic and acidic residues" evidence="13">
    <location>
        <begin position="189"/>
        <end position="200"/>
    </location>
</feature>
<keyword evidence="16" id="KW-0251">Elongation factor</keyword>
<dbReference type="OMA" id="GYFYLCF"/>